<dbReference type="Proteomes" id="UP001223802">
    <property type="component" value="Chromosome"/>
</dbReference>
<organism evidence="1 2">
    <name type="scientific">Oceanimonas pelagia</name>
    <dbReference type="NCBI Taxonomy" id="3028314"/>
    <lineage>
        <taxon>Bacteria</taxon>
        <taxon>Pseudomonadati</taxon>
        <taxon>Pseudomonadota</taxon>
        <taxon>Gammaproteobacteria</taxon>
        <taxon>Aeromonadales</taxon>
        <taxon>Aeromonadaceae</taxon>
        <taxon>Oceanimonas</taxon>
    </lineage>
</organism>
<dbReference type="RefSeq" id="WP_306760693.1">
    <property type="nucleotide sequence ID" value="NZ_CP118224.1"/>
</dbReference>
<evidence type="ECO:0000313" key="2">
    <source>
        <dbReference type="Proteomes" id="UP001223802"/>
    </source>
</evidence>
<keyword evidence="2" id="KW-1185">Reference proteome</keyword>
<gene>
    <name evidence="1" type="ORF">PU634_10260</name>
</gene>
<dbReference type="AlphaFoldDB" id="A0AA50KLX1"/>
<sequence>MIQQYVVYDTNTGEISHCFSGIPEFLPLNVMEGQSALPCPDGVTDAEYWVEHATGTIHSKGDYPLEQLPLPCTVTIEGVNYHCTEQPVFEFDAPGTYIIKVNAGPQFLKKEFEFDYQP</sequence>
<evidence type="ECO:0000313" key="1">
    <source>
        <dbReference type="EMBL" id="WMC09498.1"/>
    </source>
</evidence>
<name>A0AA50KLX1_9GAMM</name>
<proteinExistence type="predicted"/>
<reference evidence="1 2" key="1">
    <citation type="submission" date="2023-02" db="EMBL/GenBank/DDBJ databases">
        <title>Complete genome sequence of a novel bacterium Oceanimonas sp. NTOU-MSR1 isolated from marine coast sediment.</title>
        <authorList>
            <person name="Yang H.-T."/>
            <person name="Chen Y.-L."/>
            <person name="Ho Y.-N."/>
        </authorList>
    </citation>
    <scope>NUCLEOTIDE SEQUENCE [LARGE SCALE GENOMIC DNA]</scope>
    <source>
        <strain evidence="1 2">NTOU-MSR1</strain>
    </source>
</reference>
<dbReference type="EMBL" id="CP118224">
    <property type="protein sequence ID" value="WMC09498.1"/>
    <property type="molecule type" value="Genomic_DNA"/>
</dbReference>
<dbReference type="KEGG" id="ope:PU634_10260"/>
<protein>
    <submittedName>
        <fullName evidence="1">Uncharacterized protein</fullName>
    </submittedName>
</protein>
<accession>A0AA50KLX1</accession>